<feature type="region of interest" description="Disordered" evidence="1">
    <location>
        <begin position="33"/>
        <end position="52"/>
    </location>
</feature>
<evidence type="ECO:0000313" key="2">
    <source>
        <dbReference type="EMBL" id="ELU03089.1"/>
    </source>
</evidence>
<dbReference type="EnsemblMetazoa" id="CapteT192278">
    <property type="protein sequence ID" value="CapteP192278"/>
    <property type="gene ID" value="CapteG192278"/>
</dbReference>
<evidence type="ECO:0000256" key="1">
    <source>
        <dbReference type="SAM" id="MobiDB-lite"/>
    </source>
</evidence>
<dbReference type="Proteomes" id="UP000014760">
    <property type="component" value="Unassembled WGS sequence"/>
</dbReference>
<accession>R7UAS9</accession>
<gene>
    <name evidence="2" type="ORF">CAPTEDRAFT_192278</name>
</gene>
<name>R7UAS9_CAPTE</name>
<dbReference type="EMBL" id="KB303457">
    <property type="protein sequence ID" value="ELU03089.1"/>
    <property type="molecule type" value="Genomic_DNA"/>
</dbReference>
<organism evidence="2">
    <name type="scientific">Capitella teleta</name>
    <name type="common">Polychaete worm</name>
    <dbReference type="NCBI Taxonomy" id="283909"/>
    <lineage>
        <taxon>Eukaryota</taxon>
        <taxon>Metazoa</taxon>
        <taxon>Spiralia</taxon>
        <taxon>Lophotrochozoa</taxon>
        <taxon>Annelida</taxon>
        <taxon>Polychaeta</taxon>
        <taxon>Sedentaria</taxon>
        <taxon>Scolecida</taxon>
        <taxon>Capitellidae</taxon>
        <taxon>Capitella</taxon>
    </lineage>
</organism>
<proteinExistence type="predicted"/>
<dbReference type="Gene3D" id="3.30.70.1820">
    <property type="entry name" value="L1 transposable element, RRM domain"/>
    <property type="match status" value="1"/>
</dbReference>
<dbReference type="OrthoDB" id="10046076at2759"/>
<sequence length="139" mass="16022">MTKNISEEGDKEIYGDIIDTLNEKLPVLPQPLSRNEIDRLHRTGKSSADGKPRPVLIKFTSYQHRLNLMNNQAALTGTNIFLNEDLTRKKNSLLWSARKEKKNETIKDCWSRQIKKLDDLQKLLPRTSTLHEPNRLSSA</sequence>
<dbReference type="AlphaFoldDB" id="R7UAS9"/>
<dbReference type="EMBL" id="AMQN01008570">
    <property type="status" value="NOT_ANNOTATED_CDS"/>
    <property type="molecule type" value="Genomic_DNA"/>
</dbReference>
<reference evidence="3" key="3">
    <citation type="submission" date="2015-06" db="UniProtKB">
        <authorList>
            <consortium name="EnsemblMetazoa"/>
        </authorList>
    </citation>
    <scope>IDENTIFICATION</scope>
</reference>
<reference evidence="2 4" key="2">
    <citation type="journal article" date="2013" name="Nature">
        <title>Insights into bilaterian evolution from three spiralian genomes.</title>
        <authorList>
            <person name="Simakov O."/>
            <person name="Marletaz F."/>
            <person name="Cho S.J."/>
            <person name="Edsinger-Gonzales E."/>
            <person name="Havlak P."/>
            <person name="Hellsten U."/>
            <person name="Kuo D.H."/>
            <person name="Larsson T."/>
            <person name="Lv J."/>
            <person name="Arendt D."/>
            <person name="Savage R."/>
            <person name="Osoegawa K."/>
            <person name="de Jong P."/>
            <person name="Grimwood J."/>
            <person name="Chapman J.A."/>
            <person name="Shapiro H."/>
            <person name="Aerts A."/>
            <person name="Otillar R.P."/>
            <person name="Terry A.Y."/>
            <person name="Boore J.L."/>
            <person name="Grigoriev I.V."/>
            <person name="Lindberg D.R."/>
            <person name="Seaver E.C."/>
            <person name="Weisblat D.A."/>
            <person name="Putnam N.H."/>
            <person name="Rokhsar D.S."/>
        </authorList>
    </citation>
    <scope>NUCLEOTIDE SEQUENCE</scope>
    <source>
        <strain evidence="2 4">I ESC-2004</strain>
    </source>
</reference>
<reference evidence="4" key="1">
    <citation type="submission" date="2012-12" db="EMBL/GenBank/DDBJ databases">
        <authorList>
            <person name="Hellsten U."/>
            <person name="Grimwood J."/>
            <person name="Chapman J.A."/>
            <person name="Shapiro H."/>
            <person name="Aerts A."/>
            <person name="Otillar R.P."/>
            <person name="Terry A.Y."/>
            <person name="Boore J.L."/>
            <person name="Simakov O."/>
            <person name="Marletaz F."/>
            <person name="Cho S.-J."/>
            <person name="Edsinger-Gonzales E."/>
            <person name="Havlak P."/>
            <person name="Kuo D.-H."/>
            <person name="Larsson T."/>
            <person name="Lv J."/>
            <person name="Arendt D."/>
            <person name="Savage R."/>
            <person name="Osoegawa K."/>
            <person name="de Jong P."/>
            <person name="Lindberg D.R."/>
            <person name="Seaver E.C."/>
            <person name="Weisblat D.A."/>
            <person name="Putnam N.H."/>
            <person name="Grigoriev I.V."/>
            <person name="Rokhsar D.S."/>
        </authorList>
    </citation>
    <scope>NUCLEOTIDE SEQUENCE</scope>
    <source>
        <strain evidence="4">I ESC-2004</strain>
    </source>
</reference>
<keyword evidence="4" id="KW-1185">Reference proteome</keyword>
<protein>
    <submittedName>
        <fullName evidence="2 3">Uncharacterized protein</fullName>
    </submittedName>
</protein>
<evidence type="ECO:0000313" key="4">
    <source>
        <dbReference type="Proteomes" id="UP000014760"/>
    </source>
</evidence>
<evidence type="ECO:0000313" key="3">
    <source>
        <dbReference type="EnsemblMetazoa" id="CapteP192278"/>
    </source>
</evidence>
<dbReference type="HOGENOM" id="CLU_1847033_0_0_1"/>